<dbReference type="EMBL" id="CP136600">
    <property type="protein sequence ID" value="WOH36029.1"/>
    <property type="molecule type" value="Genomic_DNA"/>
</dbReference>
<dbReference type="RefSeq" id="WP_348394843.1">
    <property type="nucleotide sequence ID" value="NZ_CP136600.1"/>
</dbReference>
<name>A0ABZ0GJI3_9GAMM</name>
<reference evidence="1 2" key="1">
    <citation type="submission" date="2023-09" db="EMBL/GenBank/DDBJ databases">
        <authorList>
            <person name="Qi X."/>
        </authorList>
    </citation>
    <scope>NUCLEOTIDE SEQUENCE [LARGE SCALE GENOMIC DNA]</scope>
    <source>
        <strain evidence="1 2">S1-1</strain>
    </source>
</reference>
<accession>A0ABZ0GJI3</accession>
<protein>
    <submittedName>
        <fullName evidence="1">Uncharacterized protein</fullName>
    </submittedName>
</protein>
<dbReference type="Proteomes" id="UP001301442">
    <property type="component" value="Chromosome"/>
</dbReference>
<evidence type="ECO:0000313" key="2">
    <source>
        <dbReference type="Proteomes" id="UP001301442"/>
    </source>
</evidence>
<evidence type="ECO:0000313" key="1">
    <source>
        <dbReference type="EMBL" id="WOH36029.1"/>
    </source>
</evidence>
<proteinExistence type="predicted"/>
<keyword evidence="2" id="KW-1185">Reference proteome</keyword>
<gene>
    <name evidence="1" type="ORF">RI844_11670</name>
</gene>
<organism evidence="1 2">
    <name type="scientific">Thalassotalea fonticola</name>
    <dbReference type="NCBI Taxonomy" id="3065649"/>
    <lineage>
        <taxon>Bacteria</taxon>
        <taxon>Pseudomonadati</taxon>
        <taxon>Pseudomonadota</taxon>
        <taxon>Gammaproteobacteria</taxon>
        <taxon>Alteromonadales</taxon>
        <taxon>Colwelliaceae</taxon>
        <taxon>Thalassotalea</taxon>
    </lineage>
</organism>
<sequence>MENIPPYLLKAWIQTYIKFHQHKASCHVEKLILEHCGSIEAAYEQHQINLDNNLVEW</sequence>